<dbReference type="AlphaFoldDB" id="A0A1F7JJG3"/>
<dbReference type="PANTHER" id="PTHR46889">
    <property type="entry name" value="TRANSPOSASE INSF FOR INSERTION SEQUENCE IS3B-RELATED"/>
    <property type="match status" value="1"/>
</dbReference>
<dbReference type="NCBIfam" id="NF033516">
    <property type="entry name" value="transpos_IS3"/>
    <property type="match status" value="1"/>
</dbReference>
<dbReference type="PANTHER" id="PTHR46889:SF4">
    <property type="entry name" value="TRANSPOSASE INSO FOR INSERTION SEQUENCE ELEMENT IS911B-RELATED"/>
    <property type="match status" value="1"/>
</dbReference>
<dbReference type="Pfam" id="PF00665">
    <property type="entry name" value="rve"/>
    <property type="match status" value="1"/>
</dbReference>
<dbReference type="InterPro" id="IPR012337">
    <property type="entry name" value="RNaseH-like_sf"/>
</dbReference>
<dbReference type="InterPro" id="IPR048020">
    <property type="entry name" value="Transpos_IS3"/>
</dbReference>
<accession>A0A1F7JJG3</accession>
<dbReference type="InterPro" id="IPR050900">
    <property type="entry name" value="Transposase_IS3/IS150/IS904"/>
</dbReference>
<comment type="caution">
    <text evidence="2">The sequence shown here is derived from an EMBL/GenBank/DDBJ whole genome shotgun (WGS) entry which is preliminary data.</text>
</comment>
<feature type="domain" description="Integrase catalytic" evidence="1">
    <location>
        <begin position="108"/>
        <end position="268"/>
    </location>
</feature>
<dbReference type="SUPFAM" id="SSF53098">
    <property type="entry name" value="Ribonuclease H-like"/>
    <property type="match status" value="1"/>
</dbReference>
<sequence length="272" mass="32187">MVSHINKTGSVVPLTVQTELLGISRSSLYYQPKPVNPERLVIMNRIDELYTKRPFYGSRKIAKELGYNRKRIQRLMREMGIEAIYQKPNLSKNILPHPIYPYLLRGVTASHPNHIWGTDITYIRMRHGFLYLTAYLDWFSRFVLSWRLSTTLEIEFVLDAAEEALIKYHAPDIENSDQGVHYTSKRHIQLFTDHGSKVSMDGRGRAMDNIFTERLWRSVKYEEVYLKDYASVLEAKENIGNYFTFYNYERKHQSLNYQTPAEIYFERRNNLV</sequence>
<dbReference type="Gene3D" id="3.30.420.10">
    <property type="entry name" value="Ribonuclease H-like superfamily/Ribonuclease H"/>
    <property type="match status" value="1"/>
</dbReference>
<dbReference type="EMBL" id="MGAU01000001">
    <property type="protein sequence ID" value="OGK55749.1"/>
    <property type="molecule type" value="Genomic_DNA"/>
</dbReference>
<organism evidence="2 3">
    <name type="scientific">Candidatus Roizmanbacteria bacterium RIFCSPLOWO2_01_FULL_45_11</name>
    <dbReference type="NCBI Taxonomy" id="1802070"/>
    <lineage>
        <taxon>Bacteria</taxon>
        <taxon>Candidatus Roizmaniibacteriota</taxon>
    </lineage>
</organism>
<evidence type="ECO:0000313" key="3">
    <source>
        <dbReference type="Proteomes" id="UP000178486"/>
    </source>
</evidence>
<dbReference type="InterPro" id="IPR001584">
    <property type="entry name" value="Integrase_cat-core"/>
</dbReference>
<dbReference type="Proteomes" id="UP000178486">
    <property type="component" value="Unassembled WGS sequence"/>
</dbReference>
<gene>
    <name evidence="2" type="ORF">A3B56_03310</name>
</gene>
<dbReference type="InterPro" id="IPR025948">
    <property type="entry name" value="HTH-like_dom"/>
</dbReference>
<evidence type="ECO:0000313" key="2">
    <source>
        <dbReference type="EMBL" id="OGK55749.1"/>
    </source>
</evidence>
<proteinExistence type="predicted"/>
<dbReference type="InterPro" id="IPR036397">
    <property type="entry name" value="RNaseH_sf"/>
</dbReference>
<dbReference type="Pfam" id="PF13276">
    <property type="entry name" value="HTH_21"/>
    <property type="match status" value="1"/>
</dbReference>
<evidence type="ECO:0000259" key="1">
    <source>
        <dbReference type="PROSITE" id="PS50994"/>
    </source>
</evidence>
<dbReference type="GO" id="GO:0003676">
    <property type="term" value="F:nucleic acid binding"/>
    <property type="evidence" value="ECO:0007669"/>
    <property type="project" value="InterPro"/>
</dbReference>
<dbReference type="GO" id="GO:0015074">
    <property type="term" value="P:DNA integration"/>
    <property type="evidence" value="ECO:0007669"/>
    <property type="project" value="InterPro"/>
</dbReference>
<name>A0A1F7JJG3_9BACT</name>
<protein>
    <submittedName>
        <fullName evidence="2">Integrase</fullName>
    </submittedName>
</protein>
<reference evidence="2 3" key="1">
    <citation type="journal article" date="2016" name="Nat. Commun.">
        <title>Thousands of microbial genomes shed light on interconnected biogeochemical processes in an aquifer system.</title>
        <authorList>
            <person name="Anantharaman K."/>
            <person name="Brown C.T."/>
            <person name="Hug L.A."/>
            <person name="Sharon I."/>
            <person name="Castelle C.J."/>
            <person name="Probst A.J."/>
            <person name="Thomas B.C."/>
            <person name="Singh A."/>
            <person name="Wilkins M.J."/>
            <person name="Karaoz U."/>
            <person name="Brodie E.L."/>
            <person name="Williams K.H."/>
            <person name="Hubbard S.S."/>
            <person name="Banfield J.F."/>
        </authorList>
    </citation>
    <scope>NUCLEOTIDE SEQUENCE [LARGE SCALE GENOMIC DNA]</scope>
</reference>
<dbReference type="PROSITE" id="PS50994">
    <property type="entry name" value="INTEGRASE"/>
    <property type="match status" value="1"/>
</dbReference>